<evidence type="ECO:0000313" key="1">
    <source>
        <dbReference type="EMBL" id="UWZ55841.1"/>
    </source>
</evidence>
<dbReference type="Proteomes" id="UP001058003">
    <property type="component" value="Chromosome"/>
</dbReference>
<protein>
    <submittedName>
        <fullName evidence="1">Uncharacterized protein</fullName>
    </submittedName>
</protein>
<dbReference type="OrthoDB" id="3393036at2"/>
<dbReference type="AlphaFoldDB" id="A0A9Q9MKL9"/>
<dbReference type="KEGG" id="daur:Daura_06480"/>
<gene>
    <name evidence="1" type="ORF">Daura_06480</name>
</gene>
<name>A0A9Q9MKL9_9ACTN</name>
<dbReference type="EMBL" id="CP073767">
    <property type="protein sequence ID" value="UWZ55841.1"/>
    <property type="molecule type" value="Genomic_DNA"/>
</dbReference>
<keyword evidence="2" id="KW-1185">Reference proteome</keyword>
<sequence length="172" mass="19041">MRKIAAIETAESAQQSPEYALDLSLITAKSLWLGGDVVLVLDDGRRRVRFGAGGQPLDAVRGALRLGAAAAAHGRLLASRLERDNDVRTMVHLPERPTWVCRRCGGAWPCQTQRRQLVAKFVDAPEVLLTLMTVRYAEATEDLGIAELLEMDQRFLSWIPAAPPPDERAEER</sequence>
<evidence type="ECO:0000313" key="2">
    <source>
        <dbReference type="Proteomes" id="UP001058003"/>
    </source>
</evidence>
<dbReference type="RefSeq" id="WP_052387538.1">
    <property type="nucleotide sequence ID" value="NZ_CP073767.1"/>
</dbReference>
<proteinExistence type="predicted"/>
<accession>A0A9Q9MKL9</accession>
<organism evidence="1 2">
    <name type="scientific">Dactylosporangium aurantiacum</name>
    <dbReference type="NCBI Taxonomy" id="35754"/>
    <lineage>
        <taxon>Bacteria</taxon>
        <taxon>Bacillati</taxon>
        <taxon>Actinomycetota</taxon>
        <taxon>Actinomycetes</taxon>
        <taxon>Micromonosporales</taxon>
        <taxon>Micromonosporaceae</taxon>
        <taxon>Dactylosporangium</taxon>
    </lineage>
</organism>
<reference evidence="1" key="1">
    <citation type="submission" date="2021-04" db="EMBL/GenBank/DDBJ databases">
        <title>Dactylosporangium aurantiacum NRRL B-8018 full assembly.</title>
        <authorList>
            <person name="Hartkoorn R.C."/>
            <person name="Beaudoing E."/>
            <person name="Hot D."/>
        </authorList>
    </citation>
    <scope>NUCLEOTIDE SEQUENCE</scope>
    <source>
        <strain evidence="1">NRRL B-8018</strain>
    </source>
</reference>